<evidence type="ECO:0000256" key="1">
    <source>
        <dbReference type="ARBA" id="ARBA00004202"/>
    </source>
</evidence>
<evidence type="ECO:0000256" key="6">
    <source>
        <dbReference type="ARBA" id="ARBA00022840"/>
    </source>
</evidence>
<dbReference type="SMART" id="SM00382">
    <property type="entry name" value="AAA"/>
    <property type="match status" value="1"/>
</dbReference>
<dbReference type="InterPro" id="IPR003593">
    <property type="entry name" value="AAA+_ATPase"/>
</dbReference>
<protein>
    <recommendedName>
        <fullName evidence="9">Putative hemin import ATP-binding protein HrtA</fullName>
    </recommendedName>
</protein>
<reference evidence="12" key="1">
    <citation type="submission" date="2020-12" db="EMBL/GenBank/DDBJ databases">
        <title>Clostridium thailandense sp. nov., a novel acetogenic bacterium isolated from peat land soil in Thailand.</title>
        <authorList>
            <person name="Chaikitkaew S."/>
            <person name="Birkeland N.K."/>
        </authorList>
    </citation>
    <scope>NUCLEOTIDE SEQUENCE</scope>
    <source>
        <strain evidence="12">DSM 17425</strain>
    </source>
</reference>
<dbReference type="SUPFAM" id="SSF52540">
    <property type="entry name" value="P-loop containing nucleoside triphosphate hydrolases"/>
    <property type="match status" value="1"/>
</dbReference>
<dbReference type="PANTHER" id="PTHR24220:SF666">
    <property type="entry name" value="HEMIN IMPORT ATP-BINDING PROTEIN HRTA-RELATED"/>
    <property type="match status" value="1"/>
</dbReference>
<dbReference type="InterPro" id="IPR003439">
    <property type="entry name" value="ABC_transporter-like_ATP-bd"/>
</dbReference>
<evidence type="ECO:0000313" key="13">
    <source>
        <dbReference type="Proteomes" id="UP000622687"/>
    </source>
</evidence>
<dbReference type="PROSITE" id="PS50893">
    <property type="entry name" value="ABC_TRANSPORTER_2"/>
    <property type="match status" value="1"/>
</dbReference>
<feature type="domain" description="ABC transporter" evidence="11">
    <location>
        <begin position="4"/>
        <end position="221"/>
    </location>
</feature>
<evidence type="ECO:0000259" key="11">
    <source>
        <dbReference type="PROSITE" id="PS50893"/>
    </source>
</evidence>
<dbReference type="GO" id="GO:0022857">
    <property type="term" value="F:transmembrane transporter activity"/>
    <property type="evidence" value="ECO:0007669"/>
    <property type="project" value="TreeGrafter"/>
</dbReference>
<dbReference type="InterPro" id="IPR017911">
    <property type="entry name" value="MacB-like_ATP-bd"/>
</dbReference>
<evidence type="ECO:0000256" key="10">
    <source>
        <dbReference type="ARBA" id="ARBA00024721"/>
    </source>
</evidence>
<keyword evidence="3" id="KW-0813">Transport</keyword>
<comment type="subunit">
    <text evidence="2">The complex is composed of two ATP-binding proteins (HrtA), two transmembrane proteins (HrtB) and a solute-binding protein.</text>
</comment>
<dbReference type="CDD" id="cd03255">
    <property type="entry name" value="ABC_MJ0796_LolCDE_FtsE"/>
    <property type="match status" value="1"/>
</dbReference>
<comment type="similarity">
    <text evidence="8">Belongs to the ABC transporter superfamily. HrtA family.</text>
</comment>
<dbReference type="InterPro" id="IPR017871">
    <property type="entry name" value="ABC_transporter-like_CS"/>
</dbReference>
<keyword evidence="6 12" id="KW-0067">ATP-binding</keyword>
<dbReference type="Proteomes" id="UP000622687">
    <property type="component" value="Unassembled WGS sequence"/>
</dbReference>
<dbReference type="PANTHER" id="PTHR24220">
    <property type="entry name" value="IMPORT ATP-BINDING PROTEIN"/>
    <property type="match status" value="1"/>
</dbReference>
<organism evidence="12 13">
    <name type="scientific">Clostridium aciditolerans</name>
    <dbReference type="NCBI Taxonomy" id="339861"/>
    <lineage>
        <taxon>Bacteria</taxon>
        <taxon>Bacillati</taxon>
        <taxon>Bacillota</taxon>
        <taxon>Clostridia</taxon>
        <taxon>Eubacteriales</taxon>
        <taxon>Clostridiaceae</taxon>
        <taxon>Clostridium</taxon>
    </lineage>
</organism>
<keyword evidence="7" id="KW-0472">Membrane</keyword>
<dbReference type="AlphaFoldDB" id="A0A934M5J4"/>
<dbReference type="InterPro" id="IPR027417">
    <property type="entry name" value="P-loop_NTPase"/>
</dbReference>
<evidence type="ECO:0000256" key="2">
    <source>
        <dbReference type="ARBA" id="ARBA00011131"/>
    </source>
</evidence>
<dbReference type="GO" id="GO:0016887">
    <property type="term" value="F:ATP hydrolysis activity"/>
    <property type="evidence" value="ECO:0007669"/>
    <property type="project" value="InterPro"/>
</dbReference>
<comment type="function">
    <text evidence="10">Part of the ABC transporter complex hrt involved in hemin import. Responsible for energy coupling to the transport system.</text>
</comment>
<evidence type="ECO:0000256" key="4">
    <source>
        <dbReference type="ARBA" id="ARBA00022475"/>
    </source>
</evidence>
<dbReference type="EMBL" id="JAEEGB010000041">
    <property type="protein sequence ID" value="MBI6875337.1"/>
    <property type="molecule type" value="Genomic_DNA"/>
</dbReference>
<dbReference type="InterPro" id="IPR015854">
    <property type="entry name" value="ABC_transpr_LolD-like"/>
</dbReference>
<dbReference type="Gene3D" id="3.40.50.300">
    <property type="entry name" value="P-loop containing nucleotide triphosphate hydrolases"/>
    <property type="match status" value="1"/>
</dbReference>
<evidence type="ECO:0000256" key="9">
    <source>
        <dbReference type="ARBA" id="ARBA00024432"/>
    </source>
</evidence>
<comment type="subcellular location">
    <subcellularLocation>
        <location evidence="1">Cell membrane</location>
        <topology evidence="1">Peripheral membrane protein</topology>
    </subcellularLocation>
</comment>
<evidence type="ECO:0000313" key="12">
    <source>
        <dbReference type="EMBL" id="MBI6875337.1"/>
    </source>
</evidence>
<keyword evidence="5" id="KW-0547">Nucleotide-binding</keyword>
<sequence>MEICRLVNVKKSYESGEEVTPIEQVSLIINSGDFICIEGPSGIGKSTLLYIIGGLLDATSGDIYIDGKNINTMTDKELTDIRGDKIGFIFQDSNLIQALTIEENLLFVQSMSCKKKDYTQIKYYLTRLGLWERRNYLPSEISGGQRRRAMVACALIKDPLLILADEPTNDLDEHWAKEVLSLLSEAVDNGKSVVLVTHNTHWAEKAHLRFDLSQGVLYRKI</sequence>
<evidence type="ECO:0000256" key="8">
    <source>
        <dbReference type="ARBA" id="ARBA00024359"/>
    </source>
</evidence>
<keyword evidence="4" id="KW-1003">Cell membrane</keyword>
<accession>A0A934M5J4</accession>
<dbReference type="GO" id="GO:0005524">
    <property type="term" value="F:ATP binding"/>
    <property type="evidence" value="ECO:0007669"/>
    <property type="project" value="UniProtKB-KW"/>
</dbReference>
<evidence type="ECO:0000256" key="3">
    <source>
        <dbReference type="ARBA" id="ARBA00022448"/>
    </source>
</evidence>
<keyword evidence="13" id="KW-1185">Reference proteome</keyword>
<gene>
    <name evidence="12" type="ORF">I6U51_21930</name>
</gene>
<dbReference type="PROSITE" id="PS00211">
    <property type="entry name" value="ABC_TRANSPORTER_1"/>
    <property type="match status" value="1"/>
</dbReference>
<dbReference type="RefSeq" id="WP_211144690.1">
    <property type="nucleotide sequence ID" value="NZ_JAEEGB010000041.1"/>
</dbReference>
<comment type="caution">
    <text evidence="12">The sequence shown here is derived from an EMBL/GenBank/DDBJ whole genome shotgun (WGS) entry which is preliminary data.</text>
</comment>
<evidence type="ECO:0000256" key="5">
    <source>
        <dbReference type="ARBA" id="ARBA00022741"/>
    </source>
</evidence>
<evidence type="ECO:0000256" key="7">
    <source>
        <dbReference type="ARBA" id="ARBA00023136"/>
    </source>
</evidence>
<proteinExistence type="inferred from homology"/>
<dbReference type="Pfam" id="PF00005">
    <property type="entry name" value="ABC_tran"/>
    <property type="match status" value="1"/>
</dbReference>
<name>A0A934M5J4_9CLOT</name>
<dbReference type="GO" id="GO:0005886">
    <property type="term" value="C:plasma membrane"/>
    <property type="evidence" value="ECO:0007669"/>
    <property type="project" value="UniProtKB-SubCell"/>
</dbReference>